<comment type="similarity">
    <text evidence="2">Belongs to the CDP-alcohol phosphatidyltransferase class-I family.</text>
</comment>
<feature type="transmembrane region" description="Helical" evidence="3">
    <location>
        <begin position="149"/>
        <end position="171"/>
    </location>
</feature>
<comment type="caution">
    <text evidence="4">The sequence shown here is derived from an EMBL/GenBank/DDBJ whole genome shotgun (WGS) entry which is preliminary data.</text>
</comment>
<dbReference type="InterPro" id="IPR043130">
    <property type="entry name" value="CDP-OH_PTrfase_TM_dom"/>
</dbReference>
<evidence type="ECO:0000256" key="2">
    <source>
        <dbReference type="RuleBase" id="RU003750"/>
    </source>
</evidence>
<dbReference type="InterPro" id="IPR048254">
    <property type="entry name" value="CDP_ALCOHOL_P_TRANSF_CS"/>
</dbReference>
<dbReference type="Pfam" id="PF01066">
    <property type="entry name" value="CDP-OH_P_transf"/>
    <property type="match status" value="1"/>
</dbReference>
<dbReference type="Gene3D" id="1.20.120.1760">
    <property type="match status" value="1"/>
</dbReference>
<evidence type="ECO:0000256" key="3">
    <source>
        <dbReference type="SAM" id="Phobius"/>
    </source>
</evidence>
<feature type="transmembrane region" description="Helical" evidence="3">
    <location>
        <begin position="72"/>
        <end position="98"/>
    </location>
</feature>
<dbReference type="GO" id="GO:0008654">
    <property type="term" value="P:phospholipid biosynthetic process"/>
    <property type="evidence" value="ECO:0007669"/>
    <property type="project" value="InterPro"/>
</dbReference>
<organism evidence="4 5">
    <name type="scientific">Subtercola boreus</name>
    <dbReference type="NCBI Taxonomy" id="120213"/>
    <lineage>
        <taxon>Bacteria</taxon>
        <taxon>Bacillati</taxon>
        <taxon>Actinomycetota</taxon>
        <taxon>Actinomycetes</taxon>
        <taxon>Micrococcales</taxon>
        <taxon>Microbacteriaceae</taxon>
        <taxon>Subtercola</taxon>
    </lineage>
</organism>
<reference evidence="4 5" key="1">
    <citation type="submission" date="2017-04" db="EMBL/GenBank/DDBJ databases">
        <title>Comparative genome analysis of Subtercola boreus.</title>
        <authorList>
            <person name="Cho Y.-J."/>
            <person name="Cho A."/>
            <person name="Kim O.-S."/>
            <person name="Lee J.-I."/>
        </authorList>
    </citation>
    <scope>NUCLEOTIDE SEQUENCE [LARGE SCALE GENOMIC DNA]</scope>
    <source>
        <strain evidence="4 5">K300</strain>
    </source>
</reference>
<keyword evidence="3" id="KW-0472">Membrane</keyword>
<dbReference type="InterPro" id="IPR000462">
    <property type="entry name" value="CDP-OH_P_trans"/>
</dbReference>
<dbReference type="GO" id="GO:0016780">
    <property type="term" value="F:phosphotransferase activity, for other substituted phosphate groups"/>
    <property type="evidence" value="ECO:0007669"/>
    <property type="project" value="InterPro"/>
</dbReference>
<evidence type="ECO:0000256" key="1">
    <source>
        <dbReference type="ARBA" id="ARBA00022679"/>
    </source>
</evidence>
<name>A0A3E0VNR8_9MICO</name>
<accession>A0A3E0VNR8</accession>
<dbReference type="Proteomes" id="UP000256486">
    <property type="component" value="Unassembled WGS sequence"/>
</dbReference>
<proteinExistence type="inferred from homology"/>
<feature type="transmembrane region" description="Helical" evidence="3">
    <location>
        <begin position="192"/>
        <end position="212"/>
    </location>
</feature>
<sequence>MGSRSAAPPRETYRETVGRLASAQKKAAPGAPAYSIYVNRRVGRYLAAWAFRAGLTPNNVTAISAAGTFSGIILIAVLPLSWYAGVGIWLLLAVGYAFDSADGQVARLRGGGSLGGEWLDHVVDSLKIASLHLAVLVTMFLHLDLASPWLLLVPIGYSIVASVSFFAMILNDQLKRVHEQRTQSDVPRGRSTLIRSLLVIPTDYGFLCLIFVLLGAPVLFFVVYALMFVANAGHLLLASRKWFRDMSRLS</sequence>
<dbReference type="PROSITE" id="PS00379">
    <property type="entry name" value="CDP_ALCOHOL_P_TRANSF"/>
    <property type="match status" value="1"/>
</dbReference>
<dbReference type="OrthoDB" id="7390033at2"/>
<keyword evidence="5" id="KW-1185">Reference proteome</keyword>
<evidence type="ECO:0000313" key="4">
    <source>
        <dbReference type="EMBL" id="RFA11088.1"/>
    </source>
</evidence>
<gene>
    <name evidence="4" type="ORF">B7R54_04460</name>
</gene>
<keyword evidence="1 2" id="KW-0808">Transferase</keyword>
<evidence type="ECO:0000313" key="5">
    <source>
        <dbReference type="Proteomes" id="UP000256486"/>
    </source>
</evidence>
<dbReference type="AlphaFoldDB" id="A0A3E0VNR8"/>
<keyword evidence="3" id="KW-0812">Transmembrane</keyword>
<feature type="transmembrane region" description="Helical" evidence="3">
    <location>
        <begin position="218"/>
        <end position="238"/>
    </location>
</feature>
<dbReference type="GO" id="GO:0016020">
    <property type="term" value="C:membrane"/>
    <property type="evidence" value="ECO:0007669"/>
    <property type="project" value="InterPro"/>
</dbReference>
<dbReference type="EMBL" id="NBWZ01000001">
    <property type="protein sequence ID" value="RFA11088.1"/>
    <property type="molecule type" value="Genomic_DNA"/>
</dbReference>
<keyword evidence="3" id="KW-1133">Transmembrane helix</keyword>
<protein>
    <submittedName>
        <fullName evidence="4">CDP-alcohol phosphatidyltransferase</fullName>
    </submittedName>
</protein>